<comment type="caution">
    <text evidence="1">The sequence shown here is derived from an EMBL/GenBank/DDBJ whole genome shotgun (WGS) entry which is preliminary data.</text>
</comment>
<sequence>MPVCDGNNCSNNIPWRITSASLQVSSRTEKFKIDEIKKVLNQVIRTAYGGCSNVINVAAKGVVFKNYCNKCWSKQAASWGDIETYKDARAKTDSTGIYFQVLSPSFIVNHSPDLERILSCACHELMHYWSHNSMGLQDYNRTINVDWDEAVADLLGYLTYKEYFRGRFKKYITPYNKYPKCIDLARQSFMSRPKFQWNKIIEGGDERAQLPTELKLFFDKQAWDKSMPQVLKLKASDIVSEILFSSLVKWFFNGPHERAPSIGKNCREFLTANGIQKLINTSQVFPAYAGYDTEHIL</sequence>
<evidence type="ECO:0000313" key="2">
    <source>
        <dbReference type="Proteomes" id="UP000648482"/>
    </source>
</evidence>
<dbReference type="Proteomes" id="UP000648482">
    <property type="component" value="Unassembled WGS sequence"/>
</dbReference>
<dbReference type="RefSeq" id="WP_193156974.1">
    <property type="nucleotide sequence ID" value="NZ_AQGU01000029.1"/>
</dbReference>
<reference evidence="1 2" key="1">
    <citation type="submission" date="2015-06" db="EMBL/GenBank/DDBJ databases">
        <title>Genome sequence of Pseudoalteromonas aliena.</title>
        <authorList>
            <person name="Xie B.-B."/>
            <person name="Rong J.-C."/>
            <person name="Qin Q.-L."/>
            <person name="Zhang Y.-Z."/>
        </authorList>
    </citation>
    <scope>NUCLEOTIDE SEQUENCE [LARGE SCALE GENOMIC DNA]</scope>
    <source>
        <strain evidence="1 2">SW19</strain>
    </source>
</reference>
<gene>
    <name evidence="1" type="ORF">PALI_b0390</name>
</gene>
<evidence type="ECO:0000313" key="1">
    <source>
        <dbReference type="EMBL" id="MBE0361420.1"/>
    </source>
</evidence>
<keyword evidence="2" id="KW-1185">Reference proteome</keyword>
<organism evidence="1 2">
    <name type="scientific">Pseudoalteromonas aliena SW19</name>
    <dbReference type="NCBI Taxonomy" id="1314866"/>
    <lineage>
        <taxon>Bacteria</taxon>
        <taxon>Pseudomonadati</taxon>
        <taxon>Pseudomonadota</taxon>
        <taxon>Gammaproteobacteria</taxon>
        <taxon>Alteromonadales</taxon>
        <taxon>Pseudoalteromonadaceae</taxon>
        <taxon>Pseudoalteromonas</taxon>
    </lineage>
</organism>
<name>A0ABR9E642_9GAMM</name>
<protein>
    <submittedName>
        <fullName evidence="1">Uncharacterized protein</fullName>
    </submittedName>
</protein>
<proteinExistence type="predicted"/>
<accession>A0ABR9E642</accession>
<dbReference type="EMBL" id="AQGU01000029">
    <property type="protein sequence ID" value="MBE0361420.1"/>
    <property type="molecule type" value="Genomic_DNA"/>
</dbReference>